<accession>A0AAN9Q7Y2</accession>
<feature type="signal peptide" evidence="2">
    <location>
        <begin position="1"/>
        <end position="27"/>
    </location>
</feature>
<feature type="transmembrane region" description="Helical" evidence="1">
    <location>
        <begin position="59"/>
        <end position="77"/>
    </location>
</feature>
<reference evidence="3 4" key="1">
    <citation type="submission" date="2024-01" db="EMBL/GenBank/DDBJ databases">
        <title>The genomes of 5 underutilized Papilionoideae crops provide insights into root nodulation and disease resistanc.</title>
        <authorList>
            <person name="Jiang F."/>
        </authorList>
    </citation>
    <scope>NUCLEOTIDE SEQUENCE [LARGE SCALE GENOMIC DNA]</scope>
    <source>
        <strain evidence="3">LVBAO_FW01</strain>
        <tissue evidence="3">Leaves</tissue>
    </source>
</reference>
<keyword evidence="1" id="KW-1133">Transmembrane helix</keyword>
<keyword evidence="1" id="KW-0812">Transmembrane</keyword>
<evidence type="ECO:0000313" key="4">
    <source>
        <dbReference type="Proteomes" id="UP001367508"/>
    </source>
</evidence>
<evidence type="ECO:0000313" key="3">
    <source>
        <dbReference type="EMBL" id="KAK7324874.1"/>
    </source>
</evidence>
<name>A0AAN9Q7Y2_CANGL</name>
<feature type="chain" id="PRO_5043003528" description="Secreted protein" evidence="2">
    <location>
        <begin position="28"/>
        <end position="79"/>
    </location>
</feature>
<comment type="caution">
    <text evidence="3">The sequence shown here is derived from an EMBL/GenBank/DDBJ whole genome shotgun (WGS) entry which is preliminary data.</text>
</comment>
<gene>
    <name evidence="3" type="ORF">VNO77_28774</name>
</gene>
<evidence type="ECO:0000256" key="2">
    <source>
        <dbReference type="SAM" id="SignalP"/>
    </source>
</evidence>
<dbReference type="Proteomes" id="UP001367508">
    <property type="component" value="Unassembled WGS sequence"/>
</dbReference>
<dbReference type="EMBL" id="JAYMYQ010000006">
    <property type="protein sequence ID" value="KAK7324874.1"/>
    <property type="molecule type" value="Genomic_DNA"/>
</dbReference>
<sequence>MHTVPAQIPSSCIWLCSSLPLLSSVFCFASVTCFACQRNEVKQHQFFDENFSDTIADVLRHSYLVITILLTGINYFVEK</sequence>
<dbReference type="AlphaFoldDB" id="A0AAN9Q7Y2"/>
<keyword evidence="4" id="KW-1185">Reference proteome</keyword>
<keyword evidence="1" id="KW-0472">Membrane</keyword>
<proteinExistence type="predicted"/>
<organism evidence="3 4">
    <name type="scientific">Canavalia gladiata</name>
    <name type="common">Sword bean</name>
    <name type="synonym">Dolichos gladiatus</name>
    <dbReference type="NCBI Taxonomy" id="3824"/>
    <lineage>
        <taxon>Eukaryota</taxon>
        <taxon>Viridiplantae</taxon>
        <taxon>Streptophyta</taxon>
        <taxon>Embryophyta</taxon>
        <taxon>Tracheophyta</taxon>
        <taxon>Spermatophyta</taxon>
        <taxon>Magnoliopsida</taxon>
        <taxon>eudicotyledons</taxon>
        <taxon>Gunneridae</taxon>
        <taxon>Pentapetalae</taxon>
        <taxon>rosids</taxon>
        <taxon>fabids</taxon>
        <taxon>Fabales</taxon>
        <taxon>Fabaceae</taxon>
        <taxon>Papilionoideae</taxon>
        <taxon>50 kb inversion clade</taxon>
        <taxon>NPAAA clade</taxon>
        <taxon>indigoferoid/millettioid clade</taxon>
        <taxon>Phaseoleae</taxon>
        <taxon>Canavalia</taxon>
    </lineage>
</organism>
<protein>
    <recommendedName>
        <fullName evidence="5">Secreted protein</fullName>
    </recommendedName>
</protein>
<evidence type="ECO:0000256" key="1">
    <source>
        <dbReference type="SAM" id="Phobius"/>
    </source>
</evidence>
<evidence type="ECO:0008006" key="5">
    <source>
        <dbReference type="Google" id="ProtNLM"/>
    </source>
</evidence>
<keyword evidence="2" id="KW-0732">Signal</keyword>